<protein>
    <submittedName>
        <fullName evidence="16">Membrane glycoprotein US3</fullName>
    </submittedName>
</protein>
<evidence type="ECO:0000256" key="14">
    <source>
        <dbReference type="ARBA" id="ARBA00023319"/>
    </source>
</evidence>
<evidence type="ECO:0000256" key="6">
    <source>
        <dbReference type="ARBA" id="ARBA00022729"/>
    </source>
</evidence>
<organismHost>
    <name type="scientific">Homo sapiens</name>
    <name type="common">Human</name>
    <dbReference type="NCBI Taxonomy" id="9606"/>
</organismHost>
<dbReference type="Pfam" id="PF05963">
    <property type="entry name" value="Cytomega_US3"/>
    <property type="match status" value="1"/>
</dbReference>
<sequence length="186" mass="21488">MKPVLVLAILAVLFLRLADSVPRPLDVVVSEIRSAHFRVEENQCWFHMGMLHYKGRMSGNFTETHFVSVGIVSQSYMDRLQVSGEQYHHDERGAYFEWNIGGHPVPHTVDMVDITLSTRWGDPKKYAACVPQVRMDYSSQTINWYLQRSIRDDNWGLLFRTLLVYLFSLVVLVLLTVGVSARLRFI</sequence>
<evidence type="ECO:0000256" key="3">
    <source>
        <dbReference type="ARBA" id="ARBA00022518"/>
    </source>
</evidence>
<keyword evidence="4" id="KW-0945">Host-virus interaction</keyword>
<reference evidence="16 17" key="1">
    <citation type="journal article" date="2015" name="J. Virol.">
        <title>High-throughput analysis of human cytomegalovirus genome diversity highlights the widespread occurrence of gene-disrupting mutations and pervasive recombination.</title>
        <authorList>
            <person name="Sijmons S."/>
            <person name="Thys K."/>
            <person name="Mbong Ngwese M."/>
            <person name="Van Damme E."/>
            <person name="Dvorak J."/>
            <person name="Van Loock M."/>
            <person name="Li G."/>
            <person name="Tachezy R."/>
            <person name="Busson L."/>
            <person name="Aerssens J."/>
            <person name="Van Ranst M."/>
            <person name="Maes P."/>
        </authorList>
    </citation>
    <scope>NUCLEOTIDE SEQUENCE [LARGE SCALE GENOMIC DNA]</scope>
    <source>
        <strain evidence="16">BE/32/2010</strain>
    </source>
</reference>
<keyword evidence="12" id="KW-1038">Host endoplasmic reticulum</keyword>
<dbReference type="EMBL" id="KP745634">
    <property type="protein sequence ID" value="AKI07857.1"/>
    <property type="molecule type" value="Genomic_DNA"/>
</dbReference>
<dbReference type="SUPFAM" id="SSF81296">
    <property type="entry name" value="E set domains"/>
    <property type="match status" value="1"/>
</dbReference>
<evidence type="ECO:0000256" key="13">
    <source>
        <dbReference type="ARBA" id="ARBA00023280"/>
    </source>
</evidence>
<accession>A0A0G2T7D7</accession>
<name>A0A0G2T7D7_HCMV</name>
<dbReference type="InterPro" id="IPR014756">
    <property type="entry name" value="Ig_E-set"/>
</dbReference>
<dbReference type="Proteomes" id="UP000109830">
    <property type="component" value="Segment"/>
</dbReference>
<keyword evidence="9 15" id="KW-0472">Membrane</keyword>
<evidence type="ECO:0000256" key="2">
    <source>
        <dbReference type="ARBA" id="ARBA00010287"/>
    </source>
</evidence>
<keyword evidence="6" id="KW-0732">Signal</keyword>
<comment type="subcellular location">
    <subcellularLocation>
        <location evidence="1">Host endoplasmic reticulum membrane</location>
        <topology evidence="1">Single-pass type I membrane protein</topology>
    </subcellularLocation>
</comment>
<dbReference type="GO" id="GO:0044167">
    <property type="term" value="C:host cell endoplasmic reticulum membrane"/>
    <property type="evidence" value="ECO:0007669"/>
    <property type="project" value="UniProtKB-SubCell"/>
</dbReference>
<evidence type="ECO:0000256" key="15">
    <source>
        <dbReference type="SAM" id="Phobius"/>
    </source>
</evidence>
<keyword evidence="11" id="KW-0325">Glycoprotein</keyword>
<evidence type="ECO:0000256" key="12">
    <source>
        <dbReference type="ARBA" id="ARBA00023184"/>
    </source>
</evidence>
<proteinExistence type="inferred from homology"/>
<keyword evidence="8 15" id="KW-1133">Transmembrane helix</keyword>
<evidence type="ECO:0000256" key="9">
    <source>
        <dbReference type="ARBA" id="ARBA00023136"/>
    </source>
</evidence>
<evidence type="ECO:0000256" key="10">
    <source>
        <dbReference type="ARBA" id="ARBA00023157"/>
    </source>
</evidence>
<keyword evidence="13" id="KW-0899">Viral immunoevasion</keyword>
<gene>
    <name evidence="16" type="primary">US3</name>
</gene>
<evidence type="ECO:0000256" key="1">
    <source>
        <dbReference type="ARBA" id="ARBA00004482"/>
    </source>
</evidence>
<evidence type="ECO:0000313" key="17">
    <source>
        <dbReference type="Proteomes" id="UP000109830"/>
    </source>
</evidence>
<feature type="transmembrane region" description="Helical" evidence="15">
    <location>
        <begin position="157"/>
        <end position="181"/>
    </location>
</feature>
<keyword evidence="14" id="KW-0393">Immunoglobulin domain</keyword>
<keyword evidence="7" id="KW-1043">Host membrane</keyword>
<dbReference type="InterPro" id="IPR009237">
    <property type="entry name" value="Herpes_US2/US3"/>
</dbReference>
<keyword evidence="5 15" id="KW-0812">Transmembrane</keyword>
<evidence type="ECO:0000256" key="7">
    <source>
        <dbReference type="ARBA" id="ARBA00022870"/>
    </source>
</evidence>
<keyword evidence="3" id="KW-0244">Early protein</keyword>
<comment type="similarity">
    <text evidence="2">Belongs to the cytomegalovirus US2 family.</text>
</comment>
<evidence type="ECO:0000256" key="8">
    <source>
        <dbReference type="ARBA" id="ARBA00022989"/>
    </source>
</evidence>
<keyword evidence="10" id="KW-1015">Disulfide bond</keyword>
<evidence type="ECO:0000256" key="4">
    <source>
        <dbReference type="ARBA" id="ARBA00022581"/>
    </source>
</evidence>
<evidence type="ECO:0000256" key="11">
    <source>
        <dbReference type="ARBA" id="ARBA00023180"/>
    </source>
</evidence>
<evidence type="ECO:0000256" key="5">
    <source>
        <dbReference type="ARBA" id="ARBA00022692"/>
    </source>
</evidence>
<organism evidence="16 17">
    <name type="scientific">Human cytomegalovirus</name>
    <name type="common">HHV-5</name>
    <name type="synonym">Human herpesvirus 5</name>
    <dbReference type="NCBI Taxonomy" id="10359"/>
    <lineage>
        <taxon>Viruses</taxon>
        <taxon>Duplodnaviria</taxon>
        <taxon>Heunggongvirae</taxon>
        <taxon>Peploviricota</taxon>
        <taxon>Herviviricetes</taxon>
        <taxon>Herpesvirales</taxon>
        <taxon>Orthoherpesviridae</taxon>
        <taxon>Betaherpesvirinae</taxon>
        <taxon>Cytomegalovirus</taxon>
        <taxon>Cytomegalovirus humanbeta5</taxon>
    </lineage>
</organism>
<evidence type="ECO:0000313" key="16">
    <source>
        <dbReference type="EMBL" id="AKI07857.1"/>
    </source>
</evidence>